<organism evidence="2 3">
    <name type="scientific">Penicillium alfredii</name>
    <dbReference type="NCBI Taxonomy" id="1506179"/>
    <lineage>
        <taxon>Eukaryota</taxon>
        <taxon>Fungi</taxon>
        <taxon>Dikarya</taxon>
        <taxon>Ascomycota</taxon>
        <taxon>Pezizomycotina</taxon>
        <taxon>Eurotiomycetes</taxon>
        <taxon>Eurotiomycetidae</taxon>
        <taxon>Eurotiales</taxon>
        <taxon>Aspergillaceae</taxon>
        <taxon>Penicillium</taxon>
    </lineage>
</organism>
<name>A0A9W9KGK7_9EURO</name>
<keyword evidence="3" id="KW-1185">Reference proteome</keyword>
<evidence type="ECO:0008006" key="4">
    <source>
        <dbReference type="Google" id="ProtNLM"/>
    </source>
</evidence>
<dbReference type="EMBL" id="JAPMSZ010000004">
    <property type="protein sequence ID" value="KAJ5105046.1"/>
    <property type="molecule type" value="Genomic_DNA"/>
</dbReference>
<accession>A0A9W9KGK7</accession>
<dbReference type="AlphaFoldDB" id="A0A9W9KGK7"/>
<dbReference type="GO" id="GO:0008168">
    <property type="term" value="F:methyltransferase activity"/>
    <property type="evidence" value="ECO:0007669"/>
    <property type="project" value="TreeGrafter"/>
</dbReference>
<dbReference type="Proteomes" id="UP001141434">
    <property type="component" value="Unassembled WGS sequence"/>
</dbReference>
<dbReference type="RefSeq" id="XP_056514042.1">
    <property type="nucleotide sequence ID" value="XM_056652975.1"/>
</dbReference>
<dbReference type="PANTHER" id="PTHR43591:SF24">
    <property type="entry name" value="2-METHOXY-6-POLYPRENYL-1,4-BENZOQUINOL METHYLASE, MITOCHONDRIAL"/>
    <property type="match status" value="1"/>
</dbReference>
<protein>
    <recommendedName>
        <fullName evidence="4">S-adenosyl-L-methionine-dependent methyltransferase</fullName>
    </recommendedName>
</protein>
<reference evidence="2" key="2">
    <citation type="journal article" date="2023" name="IMA Fungus">
        <title>Comparative genomic study of the Penicillium genus elucidates a diverse pangenome and 15 lateral gene transfer events.</title>
        <authorList>
            <person name="Petersen C."/>
            <person name="Sorensen T."/>
            <person name="Nielsen M.R."/>
            <person name="Sondergaard T.E."/>
            <person name="Sorensen J.L."/>
            <person name="Fitzpatrick D.A."/>
            <person name="Frisvad J.C."/>
            <person name="Nielsen K.L."/>
        </authorList>
    </citation>
    <scope>NUCLEOTIDE SEQUENCE</scope>
    <source>
        <strain evidence="2">IBT 34128</strain>
    </source>
</reference>
<sequence>MPPIVADGFSDETSESESEGSDLTSMSSSALQMPNDEEEQDRMDLAHHMSASPSLPYSPSPALLTPTNRWLMLMKCELFEAPVTHPQKILDLGTGTGIWGIDIAHSQKRMSLATISAPSNQPNWVAPSLEFIVEDFEDEWLYPPNNFDFIHARLLAGCVADWPKFIQKIYTHLKPGGYFEIQESAVWVWSDDGTLPADSAMLHYVQALNAVGRASSRELNIYDKLHDWLVDAGFEDFSQFTYPLPYSPWPRDLYHKEIDR</sequence>
<dbReference type="PANTHER" id="PTHR43591">
    <property type="entry name" value="METHYLTRANSFERASE"/>
    <property type="match status" value="1"/>
</dbReference>
<gene>
    <name evidence="2" type="ORF">NUU61_002393</name>
</gene>
<evidence type="ECO:0000256" key="1">
    <source>
        <dbReference type="SAM" id="MobiDB-lite"/>
    </source>
</evidence>
<dbReference type="GeneID" id="81392143"/>
<comment type="caution">
    <text evidence="2">The sequence shown here is derived from an EMBL/GenBank/DDBJ whole genome shotgun (WGS) entry which is preliminary data.</text>
</comment>
<dbReference type="Pfam" id="PF13489">
    <property type="entry name" value="Methyltransf_23"/>
    <property type="match status" value="1"/>
</dbReference>
<evidence type="ECO:0000313" key="2">
    <source>
        <dbReference type="EMBL" id="KAJ5105046.1"/>
    </source>
</evidence>
<proteinExistence type="predicted"/>
<reference evidence="2" key="1">
    <citation type="submission" date="2022-11" db="EMBL/GenBank/DDBJ databases">
        <authorList>
            <person name="Petersen C."/>
        </authorList>
    </citation>
    <scope>NUCLEOTIDE SEQUENCE</scope>
    <source>
        <strain evidence="2">IBT 34128</strain>
    </source>
</reference>
<dbReference type="CDD" id="cd02440">
    <property type="entry name" value="AdoMet_MTases"/>
    <property type="match status" value="1"/>
</dbReference>
<evidence type="ECO:0000313" key="3">
    <source>
        <dbReference type="Proteomes" id="UP001141434"/>
    </source>
</evidence>
<dbReference type="OrthoDB" id="2013972at2759"/>
<feature type="compositionally biased region" description="Acidic residues" evidence="1">
    <location>
        <begin position="9"/>
        <end position="20"/>
    </location>
</feature>
<dbReference type="Gene3D" id="3.40.50.150">
    <property type="entry name" value="Vaccinia Virus protein VP39"/>
    <property type="match status" value="1"/>
</dbReference>
<dbReference type="SUPFAM" id="SSF53335">
    <property type="entry name" value="S-adenosyl-L-methionine-dependent methyltransferases"/>
    <property type="match status" value="1"/>
</dbReference>
<feature type="region of interest" description="Disordered" evidence="1">
    <location>
        <begin position="1"/>
        <end position="41"/>
    </location>
</feature>
<dbReference type="InterPro" id="IPR029063">
    <property type="entry name" value="SAM-dependent_MTases_sf"/>
</dbReference>